<feature type="transmembrane region" description="Helical" evidence="5">
    <location>
        <begin position="263"/>
        <end position="283"/>
    </location>
</feature>
<evidence type="ECO:0000256" key="1">
    <source>
        <dbReference type="ARBA" id="ARBA00004141"/>
    </source>
</evidence>
<evidence type="ECO:0000256" key="2">
    <source>
        <dbReference type="ARBA" id="ARBA00022692"/>
    </source>
</evidence>
<evidence type="ECO:0000256" key="3">
    <source>
        <dbReference type="ARBA" id="ARBA00022989"/>
    </source>
</evidence>
<evidence type="ECO:0000313" key="8">
    <source>
        <dbReference type="Proteomes" id="UP000177088"/>
    </source>
</evidence>
<feature type="transmembrane region" description="Helical" evidence="5">
    <location>
        <begin position="240"/>
        <end position="257"/>
    </location>
</feature>
<organism evidence="7 8">
    <name type="scientific">Candidatus Uhrbacteria bacterium RIFCSPHIGHO2_02_FULL_60_10</name>
    <dbReference type="NCBI Taxonomy" id="1802392"/>
    <lineage>
        <taxon>Bacteria</taxon>
        <taxon>Candidatus Uhriibacteriota</taxon>
    </lineage>
</organism>
<dbReference type="Pfam" id="PF04932">
    <property type="entry name" value="Wzy_C"/>
    <property type="match status" value="1"/>
</dbReference>
<feature type="transmembrane region" description="Helical" evidence="5">
    <location>
        <begin position="288"/>
        <end position="308"/>
    </location>
</feature>
<feature type="transmembrane region" description="Helical" evidence="5">
    <location>
        <begin position="127"/>
        <end position="147"/>
    </location>
</feature>
<comment type="caution">
    <text evidence="7">The sequence shown here is derived from an EMBL/GenBank/DDBJ whole genome shotgun (WGS) entry which is preliminary data.</text>
</comment>
<sequence>MKEIFLRLIPFTFFCLVAFAPSGTRFIWRTGFIDGHAVEPGTISLFAMQLVALAFAVLVFFTRKIEEWEPFWRRTEVMAALTLTSFAGLSAVLARDSTAALSSWLSLALGVAVFLAILMYRPETHETLALFAGSGIFQSGFGIWQFLAQEVAASKWLGIATHTASQAGAFVIETSSGRWLRAYGLLPHPNVYGLIVALGLLAAVGLAGHRAARLSFERSVTPPGLTPWQRWRFWARTSPLRFYVLLPPLAVGLVFSFSRSAFVALLTGAIWLAFAAYGSSAALAVRRVAVPCAATVAATLLIFGLIYAEPLRIRTVAEGRLEEQSIADRFMQVSDAAGLFFEQPLWGVGPGQMPLRVRADLDTSRQWWRYDYAHNLPLLIAAETGIIGLGAWLVVVGLGLQAAFRRLRYRIRYRAMPGGGRVPNLTGTTAFAAGFIALLVSGMLDHFLWTSWVGQLIFWVVLGMLFVAAEKGSDIGSVEPA</sequence>
<dbReference type="AlphaFoldDB" id="A0A1F7U454"/>
<dbReference type="EMBL" id="MGEA01000094">
    <property type="protein sequence ID" value="OGL72477.1"/>
    <property type="molecule type" value="Genomic_DNA"/>
</dbReference>
<keyword evidence="4 5" id="KW-0472">Membrane</keyword>
<feature type="transmembrane region" description="Helical" evidence="5">
    <location>
        <begin position="100"/>
        <end position="120"/>
    </location>
</feature>
<gene>
    <name evidence="7" type="ORF">A3C96_01060</name>
</gene>
<feature type="domain" description="O-antigen ligase-related" evidence="6">
    <location>
        <begin position="249"/>
        <end position="393"/>
    </location>
</feature>
<dbReference type="InterPro" id="IPR051533">
    <property type="entry name" value="WaaL-like"/>
</dbReference>
<feature type="transmembrane region" description="Helical" evidence="5">
    <location>
        <begin position="449"/>
        <end position="469"/>
    </location>
</feature>
<evidence type="ECO:0000259" key="6">
    <source>
        <dbReference type="Pfam" id="PF04932"/>
    </source>
</evidence>
<dbReference type="PANTHER" id="PTHR37422:SF13">
    <property type="entry name" value="LIPOPOLYSACCHARIDE BIOSYNTHESIS PROTEIN PA4999-RELATED"/>
    <property type="match status" value="1"/>
</dbReference>
<dbReference type="PANTHER" id="PTHR37422">
    <property type="entry name" value="TEICHURONIC ACID BIOSYNTHESIS PROTEIN TUAE"/>
    <property type="match status" value="1"/>
</dbReference>
<protein>
    <recommendedName>
        <fullName evidence="6">O-antigen ligase-related domain-containing protein</fullName>
    </recommendedName>
</protein>
<accession>A0A1F7U454</accession>
<name>A0A1F7U454_9BACT</name>
<evidence type="ECO:0000313" key="7">
    <source>
        <dbReference type="EMBL" id="OGL72477.1"/>
    </source>
</evidence>
<feature type="transmembrane region" description="Helical" evidence="5">
    <location>
        <begin position="191"/>
        <end position="208"/>
    </location>
</feature>
<dbReference type="Proteomes" id="UP000177088">
    <property type="component" value="Unassembled WGS sequence"/>
</dbReference>
<proteinExistence type="predicted"/>
<evidence type="ECO:0000256" key="5">
    <source>
        <dbReference type="SAM" id="Phobius"/>
    </source>
</evidence>
<evidence type="ECO:0000256" key="4">
    <source>
        <dbReference type="ARBA" id="ARBA00023136"/>
    </source>
</evidence>
<comment type="subcellular location">
    <subcellularLocation>
        <location evidence="1">Membrane</location>
        <topology evidence="1">Multi-pass membrane protein</topology>
    </subcellularLocation>
</comment>
<feature type="transmembrane region" description="Helical" evidence="5">
    <location>
        <begin position="378"/>
        <end position="404"/>
    </location>
</feature>
<keyword evidence="2 5" id="KW-0812">Transmembrane</keyword>
<feature type="transmembrane region" description="Helical" evidence="5">
    <location>
        <begin position="425"/>
        <end position="443"/>
    </location>
</feature>
<feature type="transmembrane region" description="Helical" evidence="5">
    <location>
        <begin position="42"/>
        <end position="63"/>
    </location>
</feature>
<reference evidence="7 8" key="1">
    <citation type="journal article" date="2016" name="Nat. Commun.">
        <title>Thousands of microbial genomes shed light on interconnected biogeochemical processes in an aquifer system.</title>
        <authorList>
            <person name="Anantharaman K."/>
            <person name="Brown C.T."/>
            <person name="Hug L.A."/>
            <person name="Sharon I."/>
            <person name="Castelle C.J."/>
            <person name="Probst A.J."/>
            <person name="Thomas B.C."/>
            <person name="Singh A."/>
            <person name="Wilkins M.J."/>
            <person name="Karaoz U."/>
            <person name="Brodie E.L."/>
            <person name="Williams K.H."/>
            <person name="Hubbard S.S."/>
            <person name="Banfield J.F."/>
        </authorList>
    </citation>
    <scope>NUCLEOTIDE SEQUENCE [LARGE SCALE GENOMIC DNA]</scope>
</reference>
<dbReference type="InterPro" id="IPR007016">
    <property type="entry name" value="O-antigen_ligase-rel_domated"/>
</dbReference>
<feature type="transmembrane region" description="Helical" evidence="5">
    <location>
        <begin position="75"/>
        <end position="94"/>
    </location>
</feature>
<dbReference type="GO" id="GO:0016020">
    <property type="term" value="C:membrane"/>
    <property type="evidence" value="ECO:0007669"/>
    <property type="project" value="UniProtKB-SubCell"/>
</dbReference>
<keyword evidence="3 5" id="KW-1133">Transmembrane helix</keyword>